<evidence type="ECO:0000313" key="1">
    <source>
        <dbReference type="EMBL" id="MFI7586749.1"/>
    </source>
</evidence>
<reference evidence="1 2" key="1">
    <citation type="submission" date="2024-10" db="EMBL/GenBank/DDBJ databases">
        <title>The Natural Products Discovery Center: Release of the First 8490 Sequenced Strains for Exploring Actinobacteria Biosynthetic Diversity.</title>
        <authorList>
            <person name="Kalkreuter E."/>
            <person name="Kautsar S.A."/>
            <person name="Yang D."/>
            <person name="Bader C.D."/>
            <person name="Teijaro C.N."/>
            <person name="Fluegel L."/>
            <person name="Davis C.M."/>
            <person name="Simpson J.R."/>
            <person name="Lauterbach L."/>
            <person name="Steele A.D."/>
            <person name="Gui C."/>
            <person name="Meng S."/>
            <person name="Li G."/>
            <person name="Viehrig K."/>
            <person name="Ye F."/>
            <person name="Su P."/>
            <person name="Kiefer A.F."/>
            <person name="Nichols A."/>
            <person name="Cepeda A.J."/>
            <person name="Yan W."/>
            <person name="Fan B."/>
            <person name="Jiang Y."/>
            <person name="Adhikari A."/>
            <person name="Zheng C.-J."/>
            <person name="Schuster L."/>
            <person name="Cowan T.M."/>
            <person name="Smanski M.J."/>
            <person name="Chevrette M.G."/>
            <person name="De Carvalho L.P.S."/>
            <person name="Shen B."/>
        </authorList>
    </citation>
    <scope>NUCLEOTIDE SEQUENCE [LARGE SCALE GENOMIC DNA]</scope>
    <source>
        <strain evidence="1 2">NPDC049639</strain>
    </source>
</reference>
<sequence length="324" mass="35902">MSILVGVTRLAERLHSTVESLGGVALHSELVEAGFGRRSIQWAREKGYLVPLGRGIFTTARLWAHADGRLRHALKVRARQRRNPMLVAVGPSAAALRGWPLPYGPPDVPILSLPRDLDHRGAPGRQGNVLLRRSFLGYGEVVSRDGLLLTNPVRTVIDCARQLGPTWGLAIGDVALQRCDIGRLEILAHLEGSPGASGNRAARWVAEHVRRGPESVLESLARAVIVLGGFPEPTPQVWVATRRGAFRVDLMDEANRVVTEADGRLKYRVDDEDPDAAVWEEKLRQDAIRDERFEVERFVMADHGRRRAFLGRYAEAVARGRRLS</sequence>
<name>A0ABW8AK62_9ACTN</name>
<gene>
    <name evidence="1" type="ORF">ACIB24_06700</name>
</gene>
<evidence type="ECO:0000313" key="2">
    <source>
        <dbReference type="Proteomes" id="UP001612915"/>
    </source>
</evidence>
<dbReference type="EMBL" id="JBITLV010000002">
    <property type="protein sequence ID" value="MFI7586749.1"/>
    <property type="molecule type" value="Genomic_DNA"/>
</dbReference>
<keyword evidence="2" id="KW-1185">Reference proteome</keyword>
<proteinExistence type="predicted"/>
<organism evidence="1 2">
    <name type="scientific">Spongisporangium articulatum</name>
    <dbReference type="NCBI Taxonomy" id="3362603"/>
    <lineage>
        <taxon>Bacteria</taxon>
        <taxon>Bacillati</taxon>
        <taxon>Actinomycetota</taxon>
        <taxon>Actinomycetes</taxon>
        <taxon>Kineosporiales</taxon>
        <taxon>Kineosporiaceae</taxon>
        <taxon>Spongisporangium</taxon>
    </lineage>
</organism>
<protein>
    <recommendedName>
        <fullName evidence="3">Transcriptional regulator, AbiEi antitoxin, Type IV TA system</fullName>
    </recommendedName>
</protein>
<accession>A0ABW8AK62</accession>
<evidence type="ECO:0008006" key="3">
    <source>
        <dbReference type="Google" id="ProtNLM"/>
    </source>
</evidence>
<dbReference type="Proteomes" id="UP001612915">
    <property type="component" value="Unassembled WGS sequence"/>
</dbReference>
<comment type="caution">
    <text evidence="1">The sequence shown here is derived from an EMBL/GenBank/DDBJ whole genome shotgun (WGS) entry which is preliminary data.</text>
</comment>
<dbReference type="RefSeq" id="WP_398277099.1">
    <property type="nucleotide sequence ID" value="NZ_JBITLV010000002.1"/>
</dbReference>